<evidence type="ECO:0000313" key="1">
    <source>
        <dbReference type="EMBL" id="EGF90120.1"/>
    </source>
</evidence>
<dbReference type="OrthoDB" id="9771966at2"/>
<dbReference type="SUPFAM" id="SSF53649">
    <property type="entry name" value="Alkaline phosphatase-like"/>
    <property type="match status" value="1"/>
</dbReference>
<dbReference type="Gene3D" id="3.40.720.10">
    <property type="entry name" value="Alkaline Phosphatase, subunit A"/>
    <property type="match status" value="1"/>
</dbReference>
<dbReference type="Pfam" id="PF01663">
    <property type="entry name" value="Phosphodiest"/>
    <property type="match status" value="1"/>
</dbReference>
<dbReference type="PANTHER" id="PTHR10151:SF120">
    <property type="entry name" value="BIS(5'-ADENOSYL)-TRIPHOSPHATASE"/>
    <property type="match status" value="1"/>
</dbReference>
<dbReference type="PANTHER" id="PTHR10151">
    <property type="entry name" value="ECTONUCLEOTIDE PYROPHOSPHATASE/PHOSPHODIESTERASE"/>
    <property type="match status" value="1"/>
</dbReference>
<dbReference type="InterPro" id="IPR017850">
    <property type="entry name" value="Alkaline_phosphatase_core_sf"/>
</dbReference>
<dbReference type="Proteomes" id="UP000006512">
    <property type="component" value="Unassembled WGS sequence"/>
</dbReference>
<accession>F4QRJ4</accession>
<dbReference type="GO" id="GO:0016787">
    <property type="term" value="F:hydrolase activity"/>
    <property type="evidence" value="ECO:0007669"/>
    <property type="project" value="UniProtKB-ARBA"/>
</dbReference>
<dbReference type="STRING" id="715226.ABI_31320"/>
<evidence type="ECO:0000313" key="2">
    <source>
        <dbReference type="Proteomes" id="UP000006512"/>
    </source>
</evidence>
<dbReference type="RefSeq" id="WP_006273918.1">
    <property type="nucleotide sequence ID" value="NZ_GL883079.1"/>
</dbReference>
<sequence>MPRLFSLILAVLTLAGCASVPQGRGEPPLLVLVSIDGFRADYLERGVTPNLNHLAQTGATGPMRPSFPSLTFPNHYTLVTGLRPDRHGVVNNTMRDEGRPGVTFKMSNKEAVTDAFWWAGGKPVWTSAEEQGVKAATLFWPGSEAPNSGRRPSYWLPFNDDMPLIERITQVMTWIDLPAAQRPGFITLYYSDLDHAGHDFGPDSHEVDSALATVDTSIGQLLDGLKARGLDGKVNIIIVADHGMAKHRPETFVKLAELLPPDSTDVLGGQVAGFTPKPGREAEVEAILLRPHDHMTCWRKADIPKRFRYGRHPRVPNINCLADVGGYIVAPSTNGWMPKPQGGSHGYDPEAIEMRALFIANGPDIKPGVVLEVFDNVDVYSLQMRLLGLKAQPGDGTVATFRRALRGY</sequence>
<protein>
    <submittedName>
        <fullName evidence="1">Phosphodiesterase I/nucleotide pyrophosphatase beta</fullName>
    </submittedName>
</protein>
<dbReference type="PROSITE" id="PS51257">
    <property type="entry name" value="PROKAR_LIPOPROTEIN"/>
    <property type="match status" value="1"/>
</dbReference>
<reference evidence="2" key="1">
    <citation type="submission" date="2011-03" db="EMBL/GenBank/DDBJ databases">
        <title>Draft genome sequence of Brevundimonas diminuta.</title>
        <authorList>
            <person name="Brown P.J.B."/>
            <person name="Buechlein A."/>
            <person name="Hemmerich C."/>
            <person name="Brun Y.V."/>
        </authorList>
    </citation>
    <scope>NUCLEOTIDE SEQUENCE [LARGE SCALE GENOMIC DNA]</scope>
    <source>
        <strain evidence="2">C19</strain>
    </source>
</reference>
<proteinExistence type="predicted"/>
<dbReference type="Gene3D" id="3.30.1360.180">
    <property type="match status" value="1"/>
</dbReference>
<dbReference type="CDD" id="cd16018">
    <property type="entry name" value="Enpp"/>
    <property type="match status" value="1"/>
</dbReference>
<organism evidence="1 2">
    <name type="scientific">Asticcacaulis biprosthecium C19</name>
    <dbReference type="NCBI Taxonomy" id="715226"/>
    <lineage>
        <taxon>Bacteria</taxon>
        <taxon>Pseudomonadati</taxon>
        <taxon>Pseudomonadota</taxon>
        <taxon>Alphaproteobacteria</taxon>
        <taxon>Caulobacterales</taxon>
        <taxon>Caulobacteraceae</taxon>
        <taxon>Asticcacaulis</taxon>
    </lineage>
</organism>
<dbReference type="AlphaFoldDB" id="F4QRJ4"/>
<dbReference type="InterPro" id="IPR002591">
    <property type="entry name" value="Phosphodiest/P_Trfase"/>
</dbReference>
<gene>
    <name evidence="1" type="ORF">ABI_31320</name>
</gene>
<dbReference type="eggNOG" id="COG1524">
    <property type="taxonomic scope" value="Bacteria"/>
</dbReference>
<name>F4QRJ4_9CAUL</name>
<dbReference type="EMBL" id="GL883079">
    <property type="protein sequence ID" value="EGF90120.1"/>
    <property type="molecule type" value="Genomic_DNA"/>
</dbReference>
<keyword evidence="2" id="KW-1185">Reference proteome</keyword>
<dbReference type="HOGENOM" id="CLU_017594_1_1_5"/>